<proteinExistence type="predicted"/>
<dbReference type="EMBL" id="ASPP01006968">
    <property type="protein sequence ID" value="ETO27916.1"/>
    <property type="molecule type" value="Genomic_DNA"/>
</dbReference>
<dbReference type="OrthoDB" id="449263at2759"/>
<dbReference type="GO" id="GO:0005829">
    <property type="term" value="C:cytosol"/>
    <property type="evidence" value="ECO:0007669"/>
    <property type="project" value="TreeGrafter"/>
</dbReference>
<dbReference type="InterPro" id="IPR012939">
    <property type="entry name" value="Glyco_hydro_92"/>
</dbReference>
<dbReference type="InterPro" id="IPR008928">
    <property type="entry name" value="6-hairpin_glycosidase_sf"/>
</dbReference>
<dbReference type="PANTHER" id="PTHR12143:SF43">
    <property type="entry name" value="PUTATIVE-RELATED"/>
    <property type="match status" value="1"/>
</dbReference>
<feature type="domain" description="Glycosyl hydrolase family 92 N-terminal" evidence="2">
    <location>
        <begin position="38"/>
        <end position="342"/>
    </location>
</feature>
<name>X6NPK0_RETFI</name>
<dbReference type="GO" id="GO:0030246">
    <property type="term" value="F:carbohydrate binding"/>
    <property type="evidence" value="ECO:0007669"/>
    <property type="project" value="InterPro"/>
</dbReference>
<dbReference type="Gene3D" id="2.70.98.10">
    <property type="match status" value="1"/>
</dbReference>
<dbReference type="GO" id="GO:0006516">
    <property type="term" value="P:glycoprotein catabolic process"/>
    <property type="evidence" value="ECO:0007669"/>
    <property type="project" value="TreeGrafter"/>
</dbReference>
<dbReference type="InterPro" id="IPR005887">
    <property type="entry name" value="GH92_a_mannosidase_put"/>
</dbReference>
<dbReference type="Pfam" id="PF17678">
    <property type="entry name" value="Glyco_hydro_92N"/>
    <property type="match status" value="1"/>
</dbReference>
<dbReference type="InterPro" id="IPR014718">
    <property type="entry name" value="GH-type_carb-bd"/>
</dbReference>
<dbReference type="InterPro" id="IPR041371">
    <property type="entry name" value="GH92_N"/>
</dbReference>
<comment type="caution">
    <text evidence="3">The sequence shown here is derived from an EMBL/GenBank/DDBJ whole genome shotgun (WGS) entry which is preliminary data.</text>
</comment>
<feature type="domain" description="Glycosyl hydrolase family 92" evidence="1">
    <location>
        <begin position="348"/>
        <end position="617"/>
    </location>
</feature>
<evidence type="ECO:0000313" key="3">
    <source>
        <dbReference type="EMBL" id="ETO27916.1"/>
    </source>
</evidence>
<evidence type="ECO:0000313" key="4">
    <source>
        <dbReference type="Proteomes" id="UP000023152"/>
    </source>
</evidence>
<dbReference type="OMA" id="QFHYSGR"/>
<keyword evidence="4" id="KW-1185">Reference proteome</keyword>
<protein>
    <submittedName>
        <fullName evidence="3">Alpha-1,2-mannosidase</fullName>
    </submittedName>
</protein>
<dbReference type="InterPro" id="IPR050883">
    <property type="entry name" value="PNGase"/>
</dbReference>
<dbReference type="GO" id="GO:0000224">
    <property type="term" value="F:peptide-N4-(N-acetyl-beta-glucosaminyl)asparagine amidase activity"/>
    <property type="evidence" value="ECO:0007669"/>
    <property type="project" value="TreeGrafter"/>
</dbReference>
<dbReference type="Gene3D" id="1.20.1050.60">
    <property type="entry name" value="alpha-1,2-mannosidase"/>
    <property type="match status" value="1"/>
</dbReference>
<reference evidence="3 4" key="1">
    <citation type="journal article" date="2013" name="Curr. Biol.">
        <title>The Genome of the Foraminiferan Reticulomyxa filosa.</title>
        <authorList>
            <person name="Glockner G."/>
            <person name="Hulsmann N."/>
            <person name="Schleicher M."/>
            <person name="Noegel A.A."/>
            <person name="Eichinger L."/>
            <person name="Gallinger C."/>
            <person name="Pawlowski J."/>
            <person name="Sierra R."/>
            <person name="Euteneuer U."/>
            <person name="Pillet L."/>
            <person name="Moustafa A."/>
            <person name="Platzer M."/>
            <person name="Groth M."/>
            <person name="Szafranski K."/>
            <person name="Schliwa M."/>
        </authorList>
    </citation>
    <scope>NUCLEOTIDE SEQUENCE [LARGE SCALE GENOMIC DNA]</scope>
</reference>
<dbReference type="AlphaFoldDB" id="X6NPK0"/>
<feature type="non-terminal residue" evidence="3">
    <location>
        <position position="1"/>
    </location>
</feature>
<dbReference type="Pfam" id="PF07971">
    <property type="entry name" value="Glyco_hydro_92"/>
    <property type="match status" value="1"/>
</dbReference>
<sequence>SGSDKQLSDCRIEMIGWFIVCLCVLLPAYESSIDPLDYVNPYIGTGGAGYGVGTIPGGVQVPFAKVRLSPDTCFVDDIWTPWANVGGYHYADRHMRMLSHTHLFGAGVAGYGNVGVFPTTFVPDYIGDKYIYDRFPWLQEFSHKKETIKPGYYSVDLLGNNVTVELTSTMNSGVHRYTYKNNEENKLNGSFVVIDPSYSLSWGTVVNMSLQVDYSTQTISGFTHDMGGLASRIGGVVVYFAIRFNESFAPAIFGWLADNNNSDTTNDDRNKKGNSGDYKMERRKTEVKAMIMNTSLVSKVNRIDLLSQSNEQWNVESTTTCGVFVQFDSQGFTAVEMYVGISFISVEQALTNLKSEVNSSFDDISTTAVSLWRQQLSLIQIEDNVITSSFPSQFQSQDFLTTDNITVFYTALYHALCSPTTFSEVNEVYLGFDQQVHTVRSGNSAYYTDMSLWDVHRTQYPLLTLLRPDVMADISQSLVEMYKQGGDLPRWPLANGYTGCMIGQHADIVISDAIAHGLGDSFEASVAYSGMYQGATQPQPHASRNSVDDYIELGYVPYEQDNVACCDTLEYAYDDWACALVASFLNKTSDYDMFMNRSLNYRNVFDPITQFMCPRYRYMFILIFSSTLSFTNFLI</sequence>
<accession>X6NPK0</accession>
<evidence type="ECO:0000259" key="1">
    <source>
        <dbReference type="Pfam" id="PF07971"/>
    </source>
</evidence>
<gene>
    <name evidence="3" type="ORF">RFI_09217</name>
</gene>
<dbReference type="Gene3D" id="1.20.1610.10">
    <property type="entry name" value="alpha-1,2-mannosidases domains"/>
    <property type="match status" value="1"/>
</dbReference>
<dbReference type="GO" id="GO:0005975">
    <property type="term" value="P:carbohydrate metabolic process"/>
    <property type="evidence" value="ECO:0007669"/>
    <property type="project" value="InterPro"/>
</dbReference>
<evidence type="ECO:0000259" key="2">
    <source>
        <dbReference type="Pfam" id="PF17678"/>
    </source>
</evidence>
<dbReference type="GO" id="GO:0005634">
    <property type="term" value="C:nucleus"/>
    <property type="evidence" value="ECO:0007669"/>
    <property type="project" value="TreeGrafter"/>
</dbReference>
<dbReference type="PANTHER" id="PTHR12143">
    <property type="entry name" value="PEPTIDE N-GLYCANASE PNGASE -RELATED"/>
    <property type="match status" value="1"/>
</dbReference>
<dbReference type="SUPFAM" id="SSF48208">
    <property type="entry name" value="Six-hairpin glycosidases"/>
    <property type="match status" value="1"/>
</dbReference>
<dbReference type="NCBIfam" id="TIGR01180">
    <property type="entry name" value="aman2_put"/>
    <property type="match status" value="1"/>
</dbReference>
<organism evidence="3 4">
    <name type="scientific">Reticulomyxa filosa</name>
    <dbReference type="NCBI Taxonomy" id="46433"/>
    <lineage>
        <taxon>Eukaryota</taxon>
        <taxon>Sar</taxon>
        <taxon>Rhizaria</taxon>
        <taxon>Retaria</taxon>
        <taxon>Foraminifera</taxon>
        <taxon>Monothalamids</taxon>
        <taxon>Reticulomyxidae</taxon>
        <taxon>Reticulomyxa</taxon>
    </lineage>
</organism>
<dbReference type="Proteomes" id="UP000023152">
    <property type="component" value="Unassembled WGS sequence"/>
</dbReference>